<keyword evidence="1" id="KW-0479">Metal-binding</keyword>
<dbReference type="PROSITE" id="PS00018">
    <property type="entry name" value="EF_HAND_1"/>
    <property type="match status" value="2"/>
</dbReference>
<evidence type="ECO:0000256" key="3">
    <source>
        <dbReference type="ARBA" id="ARBA00022837"/>
    </source>
</evidence>
<feature type="domain" description="EF-hand" evidence="4">
    <location>
        <begin position="204"/>
        <end position="239"/>
    </location>
</feature>
<name>A0A1S3IYK4_LINAN</name>
<evidence type="ECO:0000313" key="5">
    <source>
        <dbReference type="Proteomes" id="UP000085678"/>
    </source>
</evidence>
<evidence type="ECO:0000313" key="7">
    <source>
        <dbReference type="RefSeq" id="XP_013402640.1"/>
    </source>
</evidence>
<dbReference type="InterPro" id="IPR039647">
    <property type="entry name" value="EF_hand_pair_protein_CML-like"/>
</dbReference>
<evidence type="ECO:0000256" key="2">
    <source>
        <dbReference type="ARBA" id="ARBA00022737"/>
    </source>
</evidence>
<dbReference type="STRING" id="7574.A0A1S3IYK4"/>
<feature type="domain" description="EF-hand" evidence="4">
    <location>
        <begin position="84"/>
        <end position="119"/>
    </location>
</feature>
<sequence>MSKVFQASRGLIRIMQPMYQGLTRITSTSKRFCNMNYVNYQDVLQHESVPKFSPLSLPVRGLKHQPIRFKKAPMDYPPLTGSEHWKRKLRTYFKCFDVNGDGYITKEDYILSARRCAEYLDLDDERAEHVLNQRIGQWEYITKNASKVSEEEYVELVRVSCNQKHLREKFFSTVVSMSFTLIDINGDGLISSEEYKVFFYSLGISAEASQKAFHLIDNNNDGFITIDEFGHAIAEFFFTEDPSNIYNEVFGSLAD</sequence>
<dbReference type="PANTHER" id="PTHR10891">
    <property type="entry name" value="EF-HAND CALCIUM-BINDING DOMAIN CONTAINING PROTEIN"/>
    <property type="match status" value="1"/>
</dbReference>
<dbReference type="GO" id="GO:0005509">
    <property type="term" value="F:calcium ion binding"/>
    <property type="evidence" value="ECO:0007669"/>
    <property type="project" value="InterPro"/>
</dbReference>
<protein>
    <submittedName>
        <fullName evidence="6 7">Sarcoplasmic calcium-binding protein-like</fullName>
    </submittedName>
</protein>
<proteinExistence type="predicted"/>
<dbReference type="KEGG" id="lak:106168211"/>
<keyword evidence="2" id="KW-0677">Repeat</keyword>
<dbReference type="InterPro" id="IPR002048">
    <property type="entry name" value="EF_hand_dom"/>
</dbReference>
<evidence type="ECO:0000313" key="6">
    <source>
        <dbReference type="RefSeq" id="XP_013402629.1"/>
    </source>
</evidence>
<dbReference type="RefSeq" id="XP_013402629.1">
    <property type="nucleotide sequence ID" value="XM_013547175.1"/>
</dbReference>
<dbReference type="Pfam" id="PF00036">
    <property type="entry name" value="EF-hand_1"/>
    <property type="match status" value="1"/>
</dbReference>
<dbReference type="KEGG" id="lak:106168201"/>
<dbReference type="AlphaFoldDB" id="A0A1S3IYK4"/>
<dbReference type="InterPro" id="IPR018247">
    <property type="entry name" value="EF_Hand_1_Ca_BS"/>
</dbReference>
<dbReference type="OrthoDB" id="10038259at2759"/>
<dbReference type="Pfam" id="PF13202">
    <property type="entry name" value="EF-hand_5"/>
    <property type="match status" value="2"/>
</dbReference>
<dbReference type="SMART" id="SM00054">
    <property type="entry name" value="EFh"/>
    <property type="match status" value="3"/>
</dbReference>
<dbReference type="GeneID" id="106168201"/>
<gene>
    <name evidence="6" type="primary">LOC106168201</name>
    <name evidence="7" type="synonym">LOC106168211</name>
</gene>
<keyword evidence="3" id="KW-0106">Calcium</keyword>
<reference evidence="6 7" key="1">
    <citation type="submission" date="2025-04" db="UniProtKB">
        <authorList>
            <consortium name="RefSeq"/>
        </authorList>
    </citation>
    <scope>IDENTIFICATION</scope>
    <source>
        <tissue evidence="6 7">Gonads</tissue>
    </source>
</reference>
<dbReference type="PROSITE" id="PS50222">
    <property type="entry name" value="EF_HAND_2"/>
    <property type="match status" value="2"/>
</dbReference>
<dbReference type="GeneID" id="106168211"/>
<evidence type="ECO:0000259" key="4">
    <source>
        <dbReference type="PROSITE" id="PS50222"/>
    </source>
</evidence>
<keyword evidence="5" id="KW-1185">Reference proteome</keyword>
<evidence type="ECO:0000256" key="1">
    <source>
        <dbReference type="ARBA" id="ARBA00022723"/>
    </source>
</evidence>
<dbReference type="SUPFAM" id="SSF47473">
    <property type="entry name" value="EF-hand"/>
    <property type="match status" value="1"/>
</dbReference>
<organism evidence="5 6">
    <name type="scientific">Lingula anatina</name>
    <name type="common">Brachiopod</name>
    <name type="synonym">Lingula unguis</name>
    <dbReference type="NCBI Taxonomy" id="7574"/>
    <lineage>
        <taxon>Eukaryota</taxon>
        <taxon>Metazoa</taxon>
        <taxon>Spiralia</taxon>
        <taxon>Lophotrochozoa</taxon>
        <taxon>Brachiopoda</taxon>
        <taxon>Linguliformea</taxon>
        <taxon>Lingulata</taxon>
        <taxon>Lingulida</taxon>
        <taxon>Linguloidea</taxon>
        <taxon>Lingulidae</taxon>
        <taxon>Lingula</taxon>
    </lineage>
</organism>
<dbReference type="InterPro" id="IPR011992">
    <property type="entry name" value="EF-hand-dom_pair"/>
</dbReference>
<accession>A0A1S3IYK4</accession>
<dbReference type="Gene3D" id="1.10.238.10">
    <property type="entry name" value="EF-hand"/>
    <property type="match status" value="1"/>
</dbReference>
<dbReference type="RefSeq" id="XP_013402640.1">
    <property type="nucleotide sequence ID" value="XM_013547186.1"/>
</dbReference>
<dbReference type="CDD" id="cd00051">
    <property type="entry name" value="EFh"/>
    <property type="match status" value="1"/>
</dbReference>
<dbReference type="Proteomes" id="UP000085678">
    <property type="component" value="Unplaced"/>
</dbReference>